<evidence type="ECO:0000256" key="3">
    <source>
        <dbReference type="ARBA" id="ARBA00022989"/>
    </source>
</evidence>
<dbReference type="PANTHER" id="PTHR43027">
    <property type="entry name" value="DOXORUBICIN RESISTANCE ABC TRANSPORTER PERMEASE PROTEIN DRRC-RELATED"/>
    <property type="match status" value="1"/>
</dbReference>
<dbReference type="InterPro" id="IPR052902">
    <property type="entry name" value="ABC-2_transporter"/>
</dbReference>
<dbReference type="PANTHER" id="PTHR43027:SF1">
    <property type="entry name" value="DOXORUBICIN RESISTANCE ABC TRANSPORTER PERMEASE PROTEIN DRRC-RELATED"/>
    <property type="match status" value="1"/>
</dbReference>
<dbReference type="GO" id="GO:0016020">
    <property type="term" value="C:membrane"/>
    <property type="evidence" value="ECO:0007669"/>
    <property type="project" value="UniProtKB-SubCell"/>
</dbReference>
<dbReference type="AlphaFoldDB" id="A0A845QYH9"/>
<dbReference type="RefSeq" id="WP_160196685.1">
    <property type="nucleotide sequence ID" value="NZ_QXXA01000005.1"/>
</dbReference>
<feature type="domain" description="ABC-2 type transporter transmembrane" evidence="6">
    <location>
        <begin position="18"/>
        <end position="339"/>
    </location>
</feature>
<feature type="transmembrane region" description="Helical" evidence="5">
    <location>
        <begin position="20"/>
        <end position="39"/>
    </location>
</feature>
<dbReference type="Proteomes" id="UP000467132">
    <property type="component" value="Unassembled WGS sequence"/>
</dbReference>
<dbReference type="InterPro" id="IPR013525">
    <property type="entry name" value="ABC2_TM"/>
</dbReference>
<feature type="transmembrane region" description="Helical" evidence="5">
    <location>
        <begin position="150"/>
        <end position="174"/>
    </location>
</feature>
<gene>
    <name evidence="7" type="ORF">D3Z33_04920</name>
</gene>
<evidence type="ECO:0000256" key="5">
    <source>
        <dbReference type="SAM" id="Phobius"/>
    </source>
</evidence>
<keyword evidence="8" id="KW-1185">Reference proteome</keyword>
<comment type="subcellular location">
    <subcellularLocation>
        <location evidence="1">Membrane</location>
        <topology evidence="1">Multi-pass membrane protein</topology>
    </subcellularLocation>
</comment>
<dbReference type="OrthoDB" id="9771731at2"/>
<feature type="transmembrane region" description="Helical" evidence="5">
    <location>
        <begin position="230"/>
        <end position="251"/>
    </location>
</feature>
<comment type="caution">
    <text evidence="7">The sequence shown here is derived from an EMBL/GenBank/DDBJ whole genome shotgun (WGS) entry which is preliminary data.</text>
</comment>
<evidence type="ECO:0000313" key="7">
    <source>
        <dbReference type="EMBL" id="NBI06202.1"/>
    </source>
</evidence>
<proteinExistence type="predicted"/>
<feature type="transmembrane region" description="Helical" evidence="5">
    <location>
        <begin position="263"/>
        <end position="280"/>
    </location>
</feature>
<evidence type="ECO:0000259" key="6">
    <source>
        <dbReference type="Pfam" id="PF12698"/>
    </source>
</evidence>
<reference evidence="7 8" key="1">
    <citation type="submission" date="2018-08" db="EMBL/GenBank/DDBJ databases">
        <title>Murine metabolic-syndrome-specific gut microbial biobank.</title>
        <authorList>
            <person name="Liu C."/>
        </authorList>
    </citation>
    <scope>NUCLEOTIDE SEQUENCE [LARGE SCALE GENOMIC DNA]</scope>
    <source>
        <strain evidence="7 8">583</strain>
    </source>
</reference>
<dbReference type="GO" id="GO:0140359">
    <property type="term" value="F:ABC-type transporter activity"/>
    <property type="evidence" value="ECO:0007669"/>
    <property type="project" value="InterPro"/>
</dbReference>
<evidence type="ECO:0000256" key="1">
    <source>
        <dbReference type="ARBA" id="ARBA00004141"/>
    </source>
</evidence>
<feature type="transmembrane region" description="Helical" evidence="5">
    <location>
        <begin position="195"/>
        <end position="218"/>
    </location>
</feature>
<organism evidence="7 8">
    <name type="scientific">Senegalia massiliensis</name>
    <dbReference type="NCBI Taxonomy" id="1720316"/>
    <lineage>
        <taxon>Bacteria</taxon>
        <taxon>Bacillati</taxon>
        <taxon>Bacillota</taxon>
        <taxon>Clostridia</taxon>
        <taxon>Eubacteriales</taxon>
        <taxon>Clostridiaceae</taxon>
        <taxon>Senegalia</taxon>
    </lineage>
</organism>
<name>A0A845QYH9_9CLOT</name>
<feature type="transmembrane region" description="Helical" evidence="5">
    <location>
        <begin position="320"/>
        <end position="342"/>
    </location>
</feature>
<evidence type="ECO:0000256" key="4">
    <source>
        <dbReference type="ARBA" id="ARBA00023136"/>
    </source>
</evidence>
<dbReference type="Pfam" id="PF12698">
    <property type="entry name" value="ABC2_membrane_3"/>
    <property type="match status" value="1"/>
</dbReference>
<evidence type="ECO:0000256" key="2">
    <source>
        <dbReference type="ARBA" id="ARBA00022692"/>
    </source>
</evidence>
<protein>
    <submittedName>
        <fullName evidence="7">ABC transporter permease</fullName>
    </submittedName>
</protein>
<dbReference type="EMBL" id="QXXA01000005">
    <property type="protein sequence ID" value="NBI06202.1"/>
    <property type="molecule type" value="Genomic_DNA"/>
</dbReference>
<keyword evidence="4 5" id="KW-0472">Membrane</keyword>
<sequence>MDLYRNIIYQAKNSFRDKGFLFWSLLYPIIMVTFFYIAFSGITNVNLEKINVGVEEDSNIKSILQNIEILNVEEISDRESKEKLEKEEIDGFIKKDLSLIVNDSGLNQTVIKSILDQIVQTSALGKPIEEFDFQVDYINDKDQKENGILVIFYSLIAMVSTYGIYSGIEVVHYIQSNLSEVAARINTTPIKKKTFLLAGIIVGLILNFTSNIILFIVIELIMKLDLITNIGYSLIFIILGNLFGIVFGIFIGVSNNKNINVKTMIAITFTVILSGLSGLFNTNIKIMIEKYVPILAKINPIAVITNNLYKVNLLNNTDGIFEGIIILLAYFLILSLISLVFLRRRQYDSI</sequence>
<keyword evidence="3 5" id="KW-1133">Transmembrane helix</keyword>
<evidence type="ECO:0000313" key="8">
    <source>
        <dbReference type="Proteomes" id="UP000467132"/>
    </source>
</evidence>
<keyword evidence="2 5" id="KW-0812">Transmembrane</keyword>
<accession>A0A845QYH9</accession>